<keyword evidence="6" id="KW-0498">Mitosis</keyword>
<proteinExistence type="inferred from homology"/>
<dbReference type="AlphaFoldDB" id="A0A9Q1BXF8"/>
<protein>
    <recommendedName>
        <fullName evidence="4">Anaphase-promoting complex subunit 13</fullName>
    </recommendedName>
    <alternativeName>
        <fullName evidence="10">Cyclosome subunit 13</fullName>
    </alternativeName>
</protein>
<evidence type="ECO:0000256" key="6">
    <source>
        <dbReference type="ARBA" id="ARBA00022776"/>
    </source>
</evidence>
<evidence type="ECO:0000256" key="11">
    <source>
        <dbReference type="ARBA" id="ARBA00045696"/>
    </source>
</evidence>
<dbReference type="PANTHER" id="PTHR28672:SF1">
    <property type="entry name" value="ANAPHASE-PROMOTING COMPLEX SUBUNIT 13"/>
    <property type="match status" value="1"/>
</dbReference>
<gene>
    <name evidence="13" type="ORF">HOLleu_21093</name>
</gene>
<evidence type="ECO:0000256" key="7">
    <source>
        <dbReference type="ARBA" id="ARBA00022786"/>
    </source>
</evidence>
<keyword evidence="9" id="KW-0131">Cell cycle</keyword>
<comment type="pathway">
    <text evidence="2">Protein modification; protein ubiquitination.</text>
</comment>
<name>A0A9Q1BXF8_HOLLE</name>
<evidence type="ECO:0000256" key="1">
    <source>
        <dbReference type="ARBA" id="ARBA00004123"/>
    </source>
</evidence>
<organism evidence="13 14">
    <name type="scientific">Holothuria leucospilota</name>
    <name type="common">Black long sea cucumber</name>
    <name type="synonym">Mertensiothuria leucospilota</name>
    <dbReference type="NCBI Taxonomy" id="206669"/>
    <lineage>
        <taxon>Eukaryota</taxon>
        <taxon>Metazoa</taxon>
        <taxon>Echinodermata</taxon>
        <taxon>Eleutherozoa</taxon>
        <taxon>Echinozoa</taxon>
        <taxon>Holothuroidea</taxon>
        <taxon>Aspidochirotacea</taxon>
        <taxon>Aspidochirotida</taxon>
        <taxon>Holothuriidae</taxon>
        <taxon>Holothuria</taxon>
    </lineage>
</organism>
<dbReference type="EMBL" id="JAIZAY010000010">
    <property type="protein sequence ID" value="KAJ8034311.1"/>
    <property type="molecule type" value="Genomic_DNA"/>
</dbReference>
<evidence type="ECO:0000256" key="12">
    <source>
        <dbReference type="SAM" id="MobiDB-lite"/>
    </source>
</evidence>
<dbReference type="PANTHER" id="PTHR28672">
    <property type="entry name" value="ANAPHASE-PROMOTING COMPLEX SUBUNIT 13"/>
    <property type="match status" value="1"/>
</dbReference>
<keyword evidence="5" id="KW-0132">Cell division</keyword>
<comment type="similarity">
    <text evidence="3">Belongs to the APC13 family.</text>
</comment>
<comment type="function">
    <text evidence="11">Component of the anaphase promoting complex/cyclosome (APC/C), a cell cycle-regulated E3 ubiquitin ligase that controls progression through mitosis and the G1 phase of the cell cycle. The APC/C complex acts by mediating ubiquitination and subsequent degradation of target proteins: it mainly mediates the formation of 'Lys-11'-linked polyubiquitin chains and, to a lower extent, the formation of 'Lys-48'- and 'Lys-63'-linked polyubiquitin chains. The APC/C complex catalyzes assembly of branched 'Lys-11'-/'Lys-48'-linked branched ubiquitin chains on target proteins.</text>
</comment>
<feature type="compositionally biased region" description="Basic and acidic residues" evidence="12">
    <location>
        <begin position="53"/>
        <end position="63"/>
    </location>
</feature>
<evidence type="ECO:0000256" key="5">
    <source>
        <dbReference type="ARBA" id="ARBA00022618"/>
    </source>
</evidence>
<dbReference type="GO" id="GO:0051301">
    <property type="term" value="P:cell division"/>
    <property type="evidence" value="ECO:0007669"/>
    <property type="project" value="UniProtKB-KW"/>
</dbReference>
<evidence type="ECO:0000313" key="13">
    <source>
        <dbReference type="EMBL" id="KAJ8034311.1"/>
    </source>
</evidence>
<dbReference type="OrthoDB" id="25675at2759"/>
<reference evidence="13" key="1">
    <citation type="submission" date="2021-10" db="EMBL/GenBank/DDBJ databases">
        <title>Tropical sea cucumber genome reveals ecological adaptation and Cuvierian tubules defense mechanism.</title>
        <authorList>
            <person name="Chen T."/>
        </authorList>
    </citation>
    <scope>NUCLEOTIDE SEQUENCE</scope>
    <source>
        <strain evidence="13">Nanhai2018</strain>
        <tissue evidence="13">Muscle</tissue>
    </source>
</reference>
<evidence type="ECO:0000256" key="8">
    <source>
        <dbReference type="ARBA" id="ARBA00023242"/>
    </source>
</evidence>
<dbReference type="InterPro" id="IPR008401">
    <property type="entry name" value="Apc13"/>
</dbReference>
<dbReference type="Pfam" id="PF05839">
    <property type="entry name" value="Apc13p"/>
    <property type="match status" value="1"/>
</dbReference>
<comment type="caution">
    <text evidence="13">The sequence shown here is derived from an EMBL/GenBank/DDBJ whole genome shotgun (WGS) entry which is preliminary data.</text>
</comment>
<dbReference type="GO" id="GO:0005680">
    <property type="term" value="C:anaphase-promoting complex"/>
    <property type="evidence" value="ECO:0007669"/>
    <property type="project" value="InterPro"/>
</dbReference>
<evidence type="ECO:0000313" key="14">
    <source>
        <dbReference type="Proteomes" id="UP001152320"/>
    </source>
</evidence>
<comment type="subcellular location">
    <subcellularLocation>
        <location evidence="1">Nucleus</location>
    </subcellularLocation>
</comment>
<dbReference type="GO" id="GO:0070979">
    <property type="term" value="P:protein K11-linked ubiquitination"/>
    <property type="evidence" value="ECO:0007669"/>
    <property type="project" value="TreeGrafter"/>
</dbReference>
<evidence type="ECO:0000256" key="3">
    <source>
        <dbReference type="ARBA" id="ARBA00006940"/>
    </source>
</evidence>
<evidence type="ECO:0000256" key="9">
    <source>
        <dbReference type="ARBA" id="ARBA00023306"/>
    </source>
</evidence>
<dbReference type="Proteomes" id="UP001152320">
    <property type="component" value="Chromosome 10"/>
</dbReference>
<sequence length="84" mass="9790">MIIILLKSVKMDSEVQREGRLLDIVDDEWRKEKLPNDDIQVPIEEVPELDNGNDDRESLKDQDKKWTDVAIQNISQEVNGTQRT</sequence>
<keyword evidence="8" id="KW-0539">Nucleus</keyword>
<evidence type="ECO:0000256" key="4">
    <source>
        <dbReference type="ARBA" id="ARBA00013935"/>
    </source>
</evidence>
<keyword evidence="14" id="KW-1185">Reference proteome</keyword>
<keyword evidence="7" id="KW-0833">Ubl conjugation pathway</keyword>
<evidence type="ECO:0000256" key="2">
    <source>
        <dbReference type="ARBA" id="ARBA00004906"/>
    </source>
</evidence>
<feature type="region of interest" description="Disordered" evidence="12">
    <location>
        <begin position="40"/>
        <end position="63"/>
    </location>
</feature>
<accession>A0A9Q1BXF8</accession>
<evidence type="ECO:0000256" key="10">
    <source>
        <dbReference type="ARBA" id="ARBA00031338"/>
    </source>
</evidence>